<dbReference type="EMBL" id="CAMXCT030000325">
    <property type="protein sequence ID" value="CAL4764508.1"/>
    <property type="molecule type" value="Genomic_DNA"/>
</dbReference>
<evidence type="ECO:0000313" key="15">
    <source>
        <dbReference type="EMBL" id="CAL4764508.1"/>
    </source>
</evidence>
<comment type="caution">
    <text evidence="13">The sequence shown here is derived from an EMBL/GenBank/DDBJ whole genome shotgun (WGS) entry which is preliminary data.</text>
</comment>
<evidence type="ECO:0000256" key="8">
    <source>
        <dbReference type="ARBA" id="ARBA00023136"/>
    </source>
</evidence>
<feature type="transmembrane region" description="Helical" evidence="11">
    <location>
        <begin position="1703"/>
        <end position="1730"/>
    </location>
</feature>
<feature type="domain" description="Sodium/calcium exchanger membrane region" evidence="12">
    <location>
        <begin position="1462"/>
        <end position="1613"/>
    </location>
</feature>
<dbReference type="InterPro" id="IPR004837">
    <property type="entry name" value="NaCa_Exmemb"/>
</dbReference>
<evidence type="ECO:0000256" key="4">
    <source>
        <dbReference type="ARBA" id="ARBA00022692"/>
    </source>
</evidence>
<evidence type="ECO:0000256" key="10">
    <source>
        <dbReference type="SAM" id="MobiDB-lite"/>
    </source>
</evidence>
<dbReference type="Pfam" id="PF01699">
    <property type="entry name" value="Na_Ca_ex"/>
    <property type="match status" value="2"/>
</dbReference>
<keyword evidence="6 11" id="KW-1133">Transmembrane helix</keyword>
<dbReference type="InterPro" id="IPR044880">
    <property type="entry name" value="NCX_ion-bd_dom_sf"/>
</dbReference>
<keyword evidence="5" id="KW-0106">Calcium</keyword>
<dbReference type="InterPro" id="IPR004798">
    <property type="entry name" value="CAX-like"/>
</dbReference>
<evidence type="ECO:0000313" key="13">
    <source>
        <dbReference type="EMBL" id="CAI3977196.1"/>
    </source>
</evidence>
<evidence type="ECO:0000313" key="14">
    <source>
        <dbReference type="EMBL" id="CAL1130571.1"/>
    </source>
</evidence>
<feature type="region of interest" description="Disordered" evidence="10">
    <location>
        <begin position="773"/>
        <end position="805"/>
    </location>
</feature>
<reference evidence="14" key="2">
    <citation type="submission" date="2024-04" db="EMBL/GenBank/DDBJ databases">
        <authorList>
            <person name="Chen Y."/>
            <person name="Shah S."/>
            <person name="Dougan E. K."/>
            <person name="Thang M."/>
            <person name="Chan C."/>
        </authorList>
    </citation>
    <scope>NUCLEOTIDE SEQUENCE [LARGE SCALE GENOMIC DNA]</scope>
</reference>
<keyword evidence="16" id="KW-1185">Reference proteome</keyword>
<dbReference type="NCBIfam" id="TIGR00378">
    <property type="entry name" value="cax"/>
    <property type="match status" value="1"/>
</dbReference>
<feature type="transmembrane region" description="Helical" evidence="11">
    <location>
        <begin position="49"/>
        <end position="72"/>
    </location>
</feature>
<evidence type="ECO:0000259" key="12">
    <source>
        <dbReference type="Pfam" id="PF01699"/>
    </source>
</evidence>
<dbReference type="Proteomes" id="UP001152797">
    <property type="component" value="Unassembled WGS sequence"/>
</dbReference>
<evidence type="ECO:0000256" key="5">
    <source>
        <dbReference type="ARBA" id="ARBA00022837"/>
    </source>
</evidence>
<dbReference type="EMBL" id="CAMXCT010000325">
    <property type="protein sequence ID" value="CAI3977196.1"/>
    <property type="molecule type" value="Genomic_DNA"/>
</dbReference>
<evidence type="ECO:0000256" key="2">
    <source>
        <dbReference type="ARBA" id="ARBA00022448"/>
    </source>
</evidence>
<dbReference type="Gene3D" id="1.20.1420.30">
    <property type="entry name" value="NCX, central ion-binding region"/>
    <property type="match status" value="1"/>
</dbReference>
<feature type="transmembrane region" description="Helical" evidence="11">
    <location>
        <begin position="1494"/>
        <end position="1515"/>
    </location>
</feature>
<reference evidence="13" key="1">
    <citation type="submission" date="2022-10" db="EMBL/GenBank/DDBJ databases">
        <authorList>
            <person name="Chen Y."/>
            <person name="Dougan E. K."/>
            <person name="Chan C."/>
            <person name="Rhodes N."/>
            <person name="Thang M."/>
        </authorList>
    </citation>
    <scope>NUCLEOTIDE SEQUENCE</scope>
</reference>
<feature type="transmembrane region" description="Helical" evidence="11">
    <location>
        <begin position="1632"/>
        <end position="1653"/>
    </location>
</feature>
<dbReference type="PANTHER" id="PTHR31503:SF22">
    <property type="entry name" value="VACUOLAR CALCIUM ION TRANSPORTER"/>
    <property type="match status" value="1"/>
</dbReference>
<keyword evidence="8 11" id="KW-0472">Membrane</keyword>
<evidence type="ECO:0000256" key="7">
    <source>
        <dbReference type="ARBA" id="ARBA00023065"/>
    </source>
</evidence>
<feature type="region of interest" description="Disordered" evidence="10">
    <location>
        <begin position="411"/>
        <end position="444"/>
    </location>
</feature>
<dbReference type="GO" id="GO:0005774">
    <property type="term" value="C:vacuolar membrane"/>
    <property type="evidence" value="ECO:0007669"/>
    <property type="project" value="UniProtKB-ARBA"/>
</dbReference>
<dbReference type="GO" id="GO:0012505">
    <property type="term" value="C:endomembrane system"/>
    <property type="evidence" value="ECO:0007669"/>
    <property type="project" value="UniProtKB-SubCell"/>
</dbReference>
<keyword evidence="3" id="KW-0109">Calcium transport</keyword>
<evidence type="ECO:0000256" key="3">
    <source>
        <dbReference type="ARBA" id="ARBA00022568"/>
    </source>
</evidence>
<dbReference type="OrthoDB" id="1699231at2759"/>
<keyword evidence="9" id="KW-0175">Coiled coil</keyword>
<evidence type="ECO:0000256" key="1">
    <source>
        <dbReference type="ARBA" id="ARBA00004127"/>
    </source>
</evidence>
<comment type="subcellular location">
    <subcellularLocation>
        <location evidence="1">Endomembrane system</location>
        <topology evidence="1">Multi-pass membrane protein</topology>
    </subcellularLocation>
</comment>
<evidence type="ECO:0000256" key="9">
    <source>
        <dbReference type="SAM" id="Coils"/>
    </source>
</evidence>
<evidence type="ECO:0000256" key="6">
    <source>
        <dbReference type="ARBA" id="ARBA00022989"/>
    </source>
</evidence>
<proteinExistence type="predicted"/>
<protein>
    <submittedName>
        <fullName evidence="15">Vacuolar calcium ion transporter (High copy number undoes manganese protein 1) (Manganese resistance 1 protein) (Vacuolar Ca(2+)/H(+) exchanger)</fullName>
    </submittedName>
</protein>
<dbReference type="EMBL" id="CAMXCT020000325">
    <property type="protein sequence ID" value="CAL1130571.1"/>
    <property type="molecule type" value="Genomic_DNA"/>
</dbReference>
<feature type="transmembrane region" description="Helical" evidence="11">
    <location>
        <begin position="1279"/>
        <end position="1308"/>
    </location>
</feature>
<evidence type="ECO:0000256" key="11">
    <source>
        <dbReference type="SAM" id="Phobius"/>
    </source>
</evidence>
<gene>
    <name evidence="13" type="ORF">C1SCF055_LOCUS5352</name>
</gene>
<dbReference type="GO" id="GO:0015369">
    <property type="term" value="F:calcium:proton antiporter activity"/>
    <property type="evidence" value="ECO:0007669"/>
    <property type="project" value="InterPro"/>
</dbReference>
<keyword evidence="2" id="KW-0813">Transport</keyword>
<feature type="transmembrane region" description="Helical" evidence="11">
    <location>
        <begin position="1328"/>
        <end position="1347"/>
    </location>
</feature>
<organism evidence="13">
    <name type="scientific">Cladocopium goreaui</name>
    <dbReference type="NCBI Taxonomy" id="2562237"/>
    <lineage>
        <taxon>Eukaryota</taxon>
        <taxon>Sar</taxon>
        <taxon>Alveolata</taxon>
        <taxon>Dinophyceae</taxon>
        <taxon>Suessiales</taxon>
        <taxon>Symbiodiniaceae</taxon>
        <taxon>Cladocopium</taxon>
    </lineage>
</organism>
<feature type="transmembrane region" description="Helical" evidence="11">
    <location>
        <begin position="1527"/>
        <end position="1548"/>
    </location>
</feature>
<feature type="transmembrane region" description="Helical" evidence="11">
    <location>
        <begin position="1592"/>
        <end position="1611"/>
    </location>
</feature>
<dbReference type="GO" id="GO:0006874">
    <property type="term" value="P:intracellular calcium ion homeostasis"/>
    <property type="evidence" value="ECO:0007669"/>
    <property type="project" value="TreeGrafter"/>
</dbReference>
<dbReference type="NCBIfam" id="TIGR00846">
    <property type="entry name" value="caca2"/>
    <property type="match status" value="1"/>
</dbReference>
<feature type="transmembrane region" description="Helical" evidence="11">
    <location>
        <begin position="1765"/>
        <end position="1784"/>
    </location>
</feature>
<feature type="transmembrane region" description="Helical" evidence="11">
    <location>
        <begin position="1673"/>
        <end position="1691"/>
    </location>
</feature>
<feature type="transmembrane region" description="Helical" evidence="11">
    <location>
        <begin position="1462"/>
        <end position="1482"/>
    </location>
</feature>
<dbReference type="PANTHER" id="PTHR31503">
    <property type="entry name" value="VACUOLAR CALCIUM ION TRANSPORTER"/>
    <property type="match status" value="1"/>
</dbReference>
<keyword evidence="4 11" id="KW-0812">Transmembrane</keyword>
<keyword evidence="7" id="KW-0406">Ion transport</keyword>
<sequence length="1788" mass="192818">MFIRSKNSRRGKTSDLSLLERREAQVVHVEAEAGDHGAAHAAHGGEMEALMAIFCSKMMILLIFVPLGLFAAPLDFLRGLLPTVLNSWPHTWMSQPQTGHHEDVELRVSLPGGLRVVVTAPASASGLAAELLGHISLFRAERSLSPTERSFEVLSAASGVGSAPVASGLPSGYTARSFETRDSIQDSFAPCPSYLFKDAGSLCGSTLPGTDRVERAWRAGQWAKAVKDRRIGSPNRTPAIDLRPRYYAVLFAEGLENPTIFQSAASVSEVAVLVVGVRPNGFLLALPVGFIPEEILAVGNSPSPPGLVGPSVVLVVPGKILEDGALSPIGSDVPVLVVDFSEGALRHLRLPGEQELVTYSYDQDHPFALPDPDKLLAAIQDWVKGGEESSMLGFYSAAELDGEPLEEGDLEAAFEDPGSPTTPKRRATAPGGRGKPISQGRRPTVSSLAGSMEQLLSANMGMQKQLEALTLRQQKLEQTAIQPARVLPAHQASLHQPISSALMAAPVPSSVVAHQIGTPPRTAVPASPGLLRSSMVKPVEVGELEEVAMPDHPSSSRDPLAQAVLAQSNALTALVSQLASQTSDPMLDLSMGAASTATRGAQGRAKLQMELAAQKGTFFNSVLCSMARRMQPTSPVEGTPQEMMMRGVCGTKYLERFGGFGKHRDLGCLQYQVMTILDFLQMENIQGARDAASLLAVTLDQAALDNGRFDLASLLCLQEEPPSTVFSHKPATILSKARAFSPLADQKWITCAIAFIKELDTISAKRLEITSKPATFGGDRSSEPAAKPKPYPKKKGRGGKGTGGAGVKPSCCRYEFPDVGCLPTSVDFENEVVGRLQLSLGAELFQLERFSEVCSDLHVDYLDSRCVGFQKDPNLLPRELFPELVPYRALDPSRLCLQAPGPGTSLDLGAPFGKRLALAVLSLRASRLPGISPRLSSRLAGCWVSVLQYRKCWSSLVDSLFGLVALGEESGENNIRCLPRKVAQELSTMAAAAPLMFTNIAVDYHDRIFATDASVQKGAVVSAAIEPALTEKIWLGSDKKGAYTHLSNGFHALLRQIGEVDDDCDVPGPTGLNAERDLQPEVEGFESPVINDLALSSRWSVVRAWFWKRKGHINVLELGSAVSNLQSLCQEHSSIRFSSLVDSAVCRGALTKGRSASRALQPGLKRAGALCIAADLYPCWNFCPTRLNTADDPTRSVSLRTPMDFSLCGLLSEAGQRLLVPGFLRRHAANWVRLTLCLVLLDLGAGVSCDGPPPDATATPVAQRRTSSMSPLGLPECQWIFALLRCLGVWSLFFLVGFLAWAFVFWVFWSQRSLPRQGWYPSKVRLGLFIAMVFCCCDAVSGMPLAAQSPAERLRAQMRSDALLFSTRAVKPKTREQREIYLERFRAWLWKEKGLSFKFLIEQKPADPERIESFVSTFIRGLDPKTRTRIELCSGAFATTLERAISFLDSGIPPEHLGLNSAMIFTFNFMAIVPLASILGAATESMASHTGEMIGGLLNATLGNAVEMIMCMQAVKAGLVEVVQGNLLGSVLSNLLLVLGMAIFCAGLKFHNRQFNAVGAAANMSCLVVASISICLPTLFGQIADTGDEVLMISRLCSLFLSLVYFLFLYFQLGTHAYLFVDEAEGEEEEEAHLSVMGSGILLILCTLVVAGCSENLVDSIEGVSTKFGLPKAFIGVILLPIVGNAAEHATAVTSAYRGKLDLAIGVSVGSSTQIALFVVPVAVLSGWYFGTPMSLNFRLFDMACQMLSVFLVSQVTQHGNTNWLHGAMLVTTYVLIAIMTWFIPERT</sequence>
<accession>A0A9P1FIG4</accession>
<feature type="transmembrane region" description="Helical" evidence="11">
    <location>
        <begin position="1560"/>
        <end position="1580"/>
    </location>
</feature>
<evidence type="ECO:0000313" key="16">
    <source>
        <dbReference type="Proteomes" id="UP001152797"/>
    </source>
</evidence>
<dbReference type="InterPro" id="IPR004713">
    <property type="entry name" value="CaH_exchang"/>
</dbReference>
<name>A0A9P1FIG4_9DINO</name>
<feature type="coiled-coil region" evidence="9">
    <location>
        <begin position="452"/>
        <end position="479"/>
    </location>
</feature>
<feature type="domain" description="Sodium/calcium exchanger membrane region" evidence="12">
    <location>
        <begin position="1641"/>
        <end position="1782"/>
    </location>
</feature>